<dbReference type="Proteomes" id="UP000005090">
    <property type="component" value="Chromosome"/>
</dbReference>
<protein>
    <submittedName>
        <fullName evidence="1">Uncharacterized protein</fullName>
    </submittedName>
</protein>
<dbReference type="HOGENOM" id="CLU_198989_0_0_6"/>
<dbReference type="eggNOG" id="ENOG5030N6D">
    <property type="taxonomic scope" value="Bacteria"/>
</dbReference>
<name>H8GGU3_METAL</name>
<evidence type="ECO:0000313" key="2">
    <source>
        <dbReference type="Proteomes" id="UP000005090"/>
    </source>
</evidence>
<reference evidence="1 2" key="1">
    <citation type="journal article" date="2013" name="Genome Announc.">
        <title>Genome Sequence of the Obligate Gammaproteobacterial Methanotroph Methylomicrobium album Strain BG8.</title>
        <authorList>
            <person name="Kits K.D."/>
            <person name="Kalyuzhnaya M.G."/>
            <person name="Klotz M.G."/>
            <person name="Jetten M.S."/>
            <person name="Op den Camp H.J."/>
            <person name="Vuilleumier S."/>
            <person name="Bringel F."/>
            <person name="Dispirito A.A."/>
            <person name="Murrell J.C."/>
            <person name="Bruce D."/>
            <person name="Cheng J.F."/>
            <person name="Copeland A."/>
            <person name="Goodwin L."/>
            <person name="Hauser L."/>
            <person name="Lajus A."/>
            <person name="Land M.L."/>
            <person name="Lapidus A."/>
            <person name="Lucas S."/>
            <person name="Medigue C."/>
            <person name="Pitluck S."/>
            <person name="Woyke T."/>
            <person name="Zeytun A."/>
            <person name="Stein L.Y."/>
        </authorList>
    </citation>
    <scope>NUCLEOTIDE SEQUENCE [LARGE SCALE GENOMIC DNA]</scope>
    <source>
        <strain evidence="1 2">BG8</strain>
    </source>
</reference>
<evidence type="ECO:0000313" key="1">
    <source>
        <dbReference type="EMBL" id="EIC30056.1"/>
    </source>
</evidence>
<dbReference type="RefSeq" id="WP_005372419.1">
    <property type="nucleotide sequence ID" value="NZ_CM001475.1"/>
</dbReference>
<sequence length="71" mass="7605">MSNKPCSHEDLASNAAGKILMCHECGVVHLLLPNLSLRLNLEQFAEFSALAAEAARKIGKPTILPAANARH</sequence>
<keyword evidence="2" id="KW-1185">Reference proteome</keyword>
<dbReference type="STRING" id="686340.Metal_2320"/>
<proteinExistence type="predicted"/>
<accession>H8GGU3</accession>
<organism evidence="1 2">
    <name type="scientific">Methylomicrobium album BG8</name>
    <dbReference type="NCBI Taxonomy" id="686340"/>
    <lineage>
        <taxon>Bacteria</taxon>
        <taxon>Pseudomonadati</taxon>
        <taxon>Pseudomonadota</taxon>
        <taxon>Gammaproteobacteria</taxon>
        <taxon>Methylococcales</taxon>
        <taxon>Methylococcaceae</taxon>
        <taxon>Methylomicrobium</taxon>
    </lineage>
</organism>
<dbReference type="EMBL" id="CM001475">
    <property type="protein sequence ID" value="EIC30056.1"/>
    <property type="molecule type" value="Genomic_DNA"/>
</dbReference>
<gene>
    <name evidence="1" type="ORF">Metal_2320</name>
</gene>
<dbReference type="AlphaFoldDB" id="H8GGU3"/>